<dbReference type="RefSeq" id="WP_092924715.1">
    <property type="nucleotide sequence ID" value="NZ_FJTZ01000012.1"/>
</dbReference>
<proteinExistence type="predicted"/>
<dbReference type="AlphaFoldDB" id="A0A2P2BT57"/>
<name>A0A2P2BT57_9FIRM</name>
<protein>
    <submittedName>
        <fullName evidence="2">Uncharacterized protein</fullName>
    </submittedName>
</protein>
<dbReference type="EMBL" id="LN650648">
    <property type="protein sequence ID" value="CEI73567.1"/>
    <property type="molecule type" value="Genomic_DNA"/>
</dbReference>
<sequence>MINDKDYKLLEIYAKAYKKSSLKVDLVRIEKLEKNMKNLNEEITEYIKELCELDFEFKKNTSPIPDPIKYFIENGKAIEQWDYINNTLWDGYWKRCSGRDLEYFMSYLEYPIIYPNHKSYIENNKNLVEVFKKETGLKKVPYGVKCAEVLNKKYFK</sequence>
<evidence type="ECO:0000313" key="3">
    <source>
        <dbReference type="Proteomes" id="UP000245695"/>
    </source>
</evidence>
<keyword evidence="1" id="KW-0175">Coiled coil</keyword>
<organism evidence="2 3">
    <name type="scientific">Romboutsia hominis</name>
    <dbReference type="NCBI Taxonomy" id="1507512"/>
    <lineage>
        <taxon>Bacteria</taxon>
        <taxon>Bacillati</taxon>
        <taxon>Bacillota</taxon>
        <taxon>Clostridia</taxon>
        <taxon>Peptostreptococcales</taxon>
        <taxon>Peptostreptococcaceae</taxon>
        <taxon>Romboutsia</taxon>
    </lineage>
</organism>
<dbReference type="KEGG" id="rhom:FRIFI_2039"/>
<reference evidence="2 3" key="1">
    <citation type="submission" date="2014-09" db="EMBL/GenBank/DDBJ databases">
        <authorList>
            <person name="Hornung B.V."/>
        </authorList>
    </citation>
    <scope>NUCLEOTIDE SEQUENCE [LARGE SCALE GENOMIC DNA]</scope>
    <source>
        <strain evidence="2 3">FRIFI</strain>
    </source>
</reference>
<feature type="coiled-coil region" evidence="1">
    <location>
        <begin position="22"/>
        <end position="49"/>
    </location>
</feature>
<gene>
    <name evidence="2" type="ORF">FRIFI_2039</name>
</gene>
<keyword evidence="3" id="KW-1185">Reference proteome</keyword>
<dbReference type="Proteomes" id="UP000245695">
    <property type="component" value="Chromosome 1"/>
</dbReference>
<evidence type="ECO:0000313" key="2">
    <source>
        <dbReference type="EMBL" id="CEI73567.1"/>
    </source>
</evidence>
<evidence type="ECO:0000256" key="1">
    <source>
        <dbReference type="SAM" id="Coils"/>
    </source>
</evidence>
<accession>A0A2P2BT57</accession>